<evidence type="ECO:0000256" key="1">
    <source>
        <dbReference type="SAM" id="MobiDB-lite"/>
    </source>
</evidence>
<dbReference type="EMBL" id="JAWDGP010006640">
    <property type="protein sequence ID" value="KAK3737578.1"/>
    <property type="molecule type" value="Genomic_DNA"/>
</dbReference>
<organism evidence="2 3">
    <name type="scientific">Elysia crispata</name>
    <name type="common">lettuce slug</name>
    <dbReference type="NCBI Taxonomy" id="231223"/>
    <lineage>
        <taxon>Eukaryota</taxon>
        <taxon>Metazoa</taxon>
        <taxon>Spiralia</taxon>
        <taxon>Lophotrochozoa</taxon>
        <taxon>Mollusca</taxon>
        <taxon>Gastropoda</taxon>
        <taxon>Heterobranchia</taxon>
        <taxon>Euthyneura</taxon>
        <taxon>Panpulmonata</taxon>
        <taxon>Sacoglossa</taxon>
        <taxon>Placobranchoidea</taxon>
        <taxon>Plakobranchidae</taxon>
        <taxon>Elysia</taxon>
    </lineage>
</organism>
<name>A0AAE0Y974_9GAST</name>
<evidence type="ECO:0000313" key="2">
    <source>
        <dbReference type="EMBL" id="KAK3737578.1"/>
    </source>
</evidence>
<dbReference type="AlphaFoldDB" id="A0AAE0Y974"/>
<protein>
    <submittedName>
        <fullName evidence="2">Uncharacterized protein</fullName>
    </submittedName>
</protein>
<sequence>MTTKGRGTRGKSFIERQTTRTATARSRQFRRRGFKSVAGNALPSQCTSQWHCYTGQEWEPLGQRIRRECPMLIDAQHSFRTVDTIILHIGKANTGVRRTEL</sequence>
<feature type="region of interest" description="Disordered" evidence="1">
    <location>
        <begin position="1"/>
        <end position="27"/>
    </location>
</feature>
<proteinExistence type="predicted"/>
<evidence type="ECO:0000313" key="3">
    <source>
        <dbReference type="Proteomes" id="UP001283361"/>
    </source>
</evidence>
<dbReference type="Proteomes" id="UP001283361">
    <property type="component" value="Unassembled WGS sequence"/>
</dbReference>
<comment type="caution">
    <text evidence="2">The sequence shown here is derived from an EMBL/GenBank/DDBJ whole genome shotgun (WGS) entry which is preliminary data.</text>
</comment>
<accession>A0AAE0Y974</accession>
<reference evidence="2" key="1">
    <citation type="journal article" date="2023" name="G3 (Bethesda)">
        <title>A reference genome for the long-term kleptoplast-retaining sea slug Elysia crispata morphotype clarki.</title>
        <authorList>
            <person name="Eastman K.E."/>
            <person name="Pendleton A.L."/>
            <person name="Shaikh M.A."/>
            <person name="Suttiyut T."/>
            <person name="Ogas R."/>
            <person name="Tomko P."/>
            <person name="Gavelis G."/>
            <person name="Widhalm J.R."/>
            <person name="Wisecaver J.H."/>
        </authorList>
    </citation>
    <scope>NUCLEOTIDE SEQUENCE</scope>
    <source>
        <strain evidence="2">ECLA1</strain>
    </source>
</reference>
<keyword evidence="3" id="KW-1185">Reference proteome</keyword>
<gene>
    <name evidence="2" type="ORF">RRG08_062205</name>
</gene>